<proteinExistence type="predicted"/>
<evidence type="ECO:0008006" key="3">
    <source>
        <dbReference type="Google" id="ProtNLM"/>
    </source>
</evidence>
<dbReference type="RefSeq" id="WP_148664573.1">
    <property type="nucleotide sequence ID" value="NZ_CP018845.1"/>
</dbReference>
<dbReference type="PROSITE" id="PS51257">
    <property type="entry name" value="PROKAR_LIPOPROTEIN"/>
    <property type="match status" value="1"/>
</dbReference>
<keyword evidence="2" id="KW-1185">Reference proteome</keyword>
<dbReference type="Proteomes" id="UP000536746">
    <property type="component" value="Unassembled WGS sequence"/>
</dbReference>
<evidence type="ECO:0000313" key="1">
    <source>
        <dbReference type="EMBL" id="NUU01996.1"/>
    </source>
</evidence>
<gene>
    <name evidence="1" type="ORF">HNO84_10325</name>
</gene>
<reference evidence="1 2" key="1">
    <citation type="journal article" date="2020" name="Front. Plant Sci.">
        <title>Isolation of Rhizosphere Bacteria That Improve Quality and Water Stress Tolerance in Greenhouse Ornamentals.</title>
        <authorList>
            <person name="Nordstedt N.P."/>
            <person name="Jones M.L."/>
        </authorList>
    </citation>
    <scope>NUCLEOTIDE SEQUENCE [LARGE SCALE GENOMIC DNA]</scope>
    <source>
        <strain evidence="1 2">C6C2</strain>
    </source>
</reference>
<dbReference type="EMBL" id="JABFMT010000008">
    <property type="protein sequence ID" value="NUU01996.1"/>
    <property type="molecule type" value="Genomic_DNA"/>
</dbReference>
<evidence type="ECO:0000313" key="2">
    <source>
        <dbReference type="Proteomes" id="UP000536746"/>
    </source>
</evidence>
<sequence>MRLDYRCAAPVFSVVFLAACQSPPQKPAYGPPVLPKILSSTVANGKGVPNGRSDNSDRYLHSALKSAEDPGYGYSQSNPVKVGPRTQGRLHIVYLNSLRGPKGEPLEYERKGACCMFANPATSAIPGGVGLLDVYRVRVEGEAQDRYLFVDMYDPGPPMIPVGMTQREP</sequence>
<accession>A0ABX2M160</accession>
<organism evidence="1 2">
    <name type="scientific">Herbaspirillum robiniae</name>
    <dbReference type="NCBI Taxonomy" id="2014887"/>
    <lineage>
        <taxon>Bacteria</taxon>
        <taxon>Pseudomonadati</taxon>
        <taxon>Pseudomonadota</taxon>
        <taxon>Betaproteobacteria</taxon>
        <taxon>Burkholderiales</taxon>
        <taxon>Oxalobacteraceae</taxon>
        <taxon>Herbaspirillum</taxon>
    </lineage>
</organism>
<name>A0ABX2M160_9BURK</name>
<protein>
    <recommendedName>
        <fullName evidence="3">2-dehydro-3-deoxyphosphooctonate aldolase</fullName>
    </recommendedName>
</protein>
<comment type="caution">
    <text evidence="1">The sequence shown here is derived from an EMBL/GenBank/DDBJ whole genome shotgun (WGS) entry which is preliminary data.</text>
</comment>